<accession>D7FZ19</accession>
<evidence type="ECO:0000313" key="2">
    <source>
        <dbReference type="Proteomes" id="UP000002630"/>
    </source>
</evidence>
<dbReference type="AlphaFoldDB" id="D7FZ19"/>
<dbReference type="EMBL" id="FN649733">
    <property type="protein sequence ID" value="CBJ32636.1"/>
    <property type="molecule type" value="Genomic_DNA"/>
</dbReference>
<dbReference type="InParanoid" id="D7FZ19"/>
<protein>
    <submittedName>
        <fullName evidence="1">Uncharacterized protein</fullName>
    </submittedName>
</protein>
<organism evidence="1 2">
    <name type="scientific">Ectocarpus siliculosus</name>
    <name type="common">Brown alga</name>
    <name type="synonym">Conferva siliculosa</name>
    <dbReference type="NCBI Taxonomy" id="2880"/>
    <lineage>
        <taxon>Eukaryota</taxon>
        <taxon>Sar</taxon>
        <taxon>Stramenopiles</taxon>
        <taxon>Ochrophyta</taxon>
        <taxon>PX clade</taxon>
        <taxon>Phaeophyceae</taxon>
        <taxon>Ectocarpales</taxon>
        <taxon>Ectocarpaceae</taxon>
        <taxon>Ectocarpus</taxon>
    </lineage>
</organism>
<gene>
    <name evidence="1" type="ORF">Esi_0351_0015</name>
</gene>
<sequence length="129" mass="14025">MAALADFGGKMDRGLGRRATADVLWDQIRKLRDCAPMEGEFYPDEEPAKALAAISVALKPWSSASRETLLSMYAKIADGKRLDDLISLFLGSQEHPALRDLFREMGNPPGVGCSFFGSGRTCSLEDGGR</sequence>
<dbReference type="OrthoDB" id="5231159at2759"/>
<keyword evidence="2" id="KW-1185">Reference proteome</keyword>
<proteinExistence type="predicted"/>
<evidence type="ECO:0000313" key="1">
    <source>
        <dbReference type="EMBL" id="CBJ32636.1"/>
    </source>
</evidence>
<reference evidence="1 2" key="1">
    <citation type="journal article" date="2010" name="Nature">
        <title>The Ectocarpus genome and the independent evolution of multicellularity in brown algae.</title>
        <authorList>
            <person name="Cock J.M."/>
            <person name="Sterck L."/>
            <person name="Rouze P."/>
            <person name="Scornet D."/>
            <person name="Allen A.E."/>
            <person name="Amoutzias G."/>
            <person name="Anthouard V."/>
            <person name="Artiguenave F."/>
            <person name="Aury J.M."/>
            <person name="Badger J.H."/>
            <person name="Beszteri B."/>
            <person name="Billiau K."/>
            <person name="Bonnet E."/>
            <person name="Bothwell J.H."/>
            <person name="Bowler C."/>
            <person name="Boyen C."/>
            <person name="Brownlee C."/>
            <person name="Carrano C.J."/>
            <person name="Charrier B."/>
            <person name="Cho G.Y."/>
            <person name="Coelho S.M."/>
            <person name="Collen J."/>
            <person name="Corre E."/>
            <person name="Da Silva C."/>
            <person name="Delage L."/>
            <person name="Delaroque N."/>
            <person name="Dittami S.M."/>
            <person name="Doulbeau S."/>
            <person name="Elias M."/>
            <person name="Farnham G."/>
            <person name="Gachon C.M."/>
            <person name="Gschloessl B."/>
            <person name="Heesch S."/>
            <person name="Jabbari K."/>
            <person name="Jubin C."/>
            <person name="Kawai H."/>
            <person name="Kimura K."/>
            <person name="Kloareg B."/>
            <person name="Kupper F.C."/>
            <person name="Lang D."/>
            <person name="Le Bail A."/>
            <person name="Leblanc C."/>
            <person name="Lerouge P."/>
            <person name="Lohr M."/>
            <person name="Lopez P.J."/>
            <person name="Martens C."/>
            <person name="Maumus F."/>
            <person name="Michel G."/>
            <person name="Miranda-Saavedra D."/>
            <person name="Morales J."/>
            <person name="Moreau H."/>
            <person name="Motomura T."/>
            <person name="Nagasato C."/>
            <person name="Napoli C.A."/>
            <person name="Nelson D.R."/>
            <person name="Nyvall-Collen P."/>
            <person name="Peters A.F."/>
            <person name="Pommier C."/>
            <person name="Potin P."/>
            <person name="Poulain J."/>
            <person name="Quesneville H."/>
            <person name="Read B."/>
            <person name="Rensing S.A."/>
            <person name="Ritter A."/>
            <person name="Rousvoal S."/>
            <person name="Samanta M."/>
            <person name="Samson G."/>
            <person name="Schroeder D.C."/>
            <person name="Segurens B."/>
            <person name="Strittmatter M."/>
            <person name="Tonon T."/>
            <person name="Tregear J.W."/>
            <person name="Valentin K."/>
            <person name="von Dassow P."/>
            <person name="Yamagishi T."/>
            <person name="Van de Peer Y."/>
            <person name="Wincker P."/>
        </authorList>
    </citation>
    <scope>NUCLEOTIDE SEQUENCE [LARGE SCALE GENOMIC DNA]</scope>
    <source>
        <strain evidence="2">Ec32 / CCAP1310/4</strain>
    </source>
</reference>
<name>D7FZ19_ECTSI</name>
<dbReference type="Proteomes" id="UP000002630">
    <property type="component" value="Linkage Group LG08"/>
</dbReference>
<dbReference type="EMBL" id="FN648544">
    <property type="protein sequence ID" value="CBJ32636.1"/>
    <property type="molecule type" value="Genomic_DNA"/>
</dbReference>